<evidence type="ECO:0000313" key="2">
    <source>
        <dbReference type="EMBL" id="TWR26781.1"/>
    </source>
</evidence>
<proteinExistence type="predicted"/>
<comment type="caution">
    <text evidence="2">The sequence shown here is derived from an EMBL/GenBank/DDBJ whole genome shotgun (WGS) entry which is preliminary data.</text>
</comment>
<evidence type="ECO:0000256" key="1">
    <source>
        <dbReference type="SAM" id="SignalP"/>
    </source>
</evidence>
<keyword evidence="1" id="KW-0732">Signal</keyword>
<feature type="chain" id="PRO_5022212763" evidence="1">
    <location>
        <begin position="23"/>
        <end position="89"/>
    </location>
</feature>
<dbReference type="AlphaFoldDB" id="A0A563U607"/>
<name>A0A563U607_9SPHI</name>
<dbReference type="Pfam" id="PF20130">
    <property type="entry name" value="DUF6520"/>
    <property type="match status" value="1"/>
</dbReference>
<dbReference type="RefSeq" id="WP_146269786.1">
    <property type="nucleotide sequence ID" value="NZ_VOEI01000002.1"/>
</dbReference>
<accession>A0A563U607</accession>
<evidence type="ECO:0000313" key="3">
    <source>
        <dbReference type="Proteomes" id="UP000318010"/>
    </source>
</evidence>
<organism evidence="2 3">
    <name type="scientific">Mucilaginibacter achroorhodeus</name>
    <dbReference type="NCBI Taxonomy" id="2599294"/>
    <lineage>
        <taxon>Bacteria</taxon>
        <taxon>Pseudomonadati</taxon>
        <taxon>Bacteroidota</taxon>
        <taxon>Sphingobacteriia</taxon>
        <taxon>Sphingobacteriales</taxon>
        <taxon>Sphingobacteriaceae</taxon>
        <taxon>Mucilaginibacter</taxon>
    </lineage>
</organism>
<gene>
    <name evidence="2" type="ORF">FPZ42_07015</name>
</gene>
<dbReference type="Proteomes" id="UP000318010">
    <property type="component" value="Unassembled WGS sequence"/>
</dbReference>
<sequence length="89" mass="9216">MKNLKFKLAAAALVLGIGSALATASNPFANKTWGRQSNGVYVDLTGHSPDEYNCTASSSVCTAIYPATQNPNTNPANPISIQQGAFSGL</sequence>
<reference evidence="2 3" key="1">
    <citation type="submission" date="2019-07" db="EMBL/GenBank/DDBJ databases">
        <authorList>
            <person name="Kim J."/>
        </authorList>
    </citation>
    <scope>NUCLEOTIDE SEQUENCE [LARGE SCALE GENOMIC DNA]</scope>
    <source>
        <strain evidence="2 3">MJ1a</strain>
    </source>
</reference>
<feature type="signal peptide" evidence="1">
    <location>
        <begin position="1"/>
        <end position="22"/>
    </location>
</feature>
<dbReference type="EMBL" id="VOEI01000002">
    <property type="protein sequence ID" value="TWR26781.1"/>
    <property type="molecule type" value="Genomic_DNA"/>
</dbReference>
<dbReference type="InterPro" id="IPR045391">
    <property type="entry name" value="DUF6520"/>
</dbReference>
<keyword evidence="3" id="KW-1185">Reference proteome</keyword>
<protein>
    <submittedName>
        <fullName evidence="2">Uncharacterized protein</fullName>
    </submittedName>
</protein>